<dbReference type="Pfam" id="PF00578">
    <property type="entry name" value="AhpC-TSA"/>
    <property type="match status" value="1"/>
</dbReference>
<dbReference type="RefSeq" id="WP_345315481.1">
    <property type="nucleotide sequence ID" value="NZ_BAABLF010000005.1"/>
</dbReference>
<keyword evidence="3" id="KW-1185">Reference proteome</keyword>
<dbReference type="Proteomes" id="UP001501600">
    <property type="component" value="Unassembled WGS sequence"/>
</dbReference>
<dbReference type="EMBL" id="BAABLF010000005">
    <property type="protein sequence ID" value="GAA5187462.1"/>
    <property type="molecule type" value="Genomic_DNA"/>
</dbReference>
<protein>
    <recommendedName>
        <fullName evidence="1">Thioredoxin domain-containing protein</fullName>
    </recommendedName>
</protein>
<dbReference type="InterPro" id="IPR050553">
    <property type="entry name" value="Thioredoxin_ResA/DsbE_sf"/>
</dbReference>
<reference evidence="3" key="1">
    <citation type="journal article" date="2019" name="Int. J. Syst. Evol. Microbiol.">
        <title>The Global Catalogue of Microorganisms (GCM) 10K type strain sequencing project: providing services to taxonomists for standard genome sequencing and annotation.</title>
        <authorList>
            <consortium name="The Broad Institute Genomics Platform"/>
            <consortium name="The Broad Institute Genome Sequencing Center for Infectious Disease"/>
            <person name="Wu L."/>
            <person name="Ma J."/>
        </authorList>
    </citation>
    <scope>NUCLEOTIDE SEQUENCE [LARGE SCALE GENOMIC DNA]</scope>
    <source>
        <strain evidence="3">JCM 18720</strain>
    </source>
</reference>
<dbReference type="CDD" id="cd02966">
    <property type="entry name" value="TlpA_like_family"/>
    <property type="match status" value="1"/>
</dbReference>
<proteinExistence type="predicted"/>
<comment type="caution">
    <text evidence="2">The sequence shown here is derived from an EMBL/GenBank/DDBJ whole genome shotgun (WGS) entry which is preliminary data.</text>
</comment>
<dbReference type="InterPro" id="IPR000866">
    <property type="entry name" value="AhpC/TSA"/>
</dbReference>
<dbReference type="InterPro" id="IPR013766">
    <property type="entry name" value="Thioredoxin_domain"/>
</dbReference>
<dbReference type="SUPFAM" id="SSF52833">
    <property type="entry name" value="Thioredoxin-like"/>
    <property type="match status" value="1"/>
</dbReference>
<gene>
    <name evidence="2" type="ORF">GCM10025772_05140</name>
</gene>
<accession>A0ABP9RWP0</accession>
<dbReference type="InterPro" id="IPR036249">
    <property type="entry name" value="Thioredoxin-like_sf"/>
</dbReference>
<name>A0ABP9RWP0_9GAMM</name>
<evidence type="ECO:0000313" key="2">
    <source>
        <dbReference type="EMBL" id="GAA5187462.1"/>
    </source>
</evidence>
<dbReference type="PANTHER" id="PTHR42852:SF18">
    <property type="entry name" value="CHROMOSOME UNDETERMINED SCAFFOLD_47, WHOLE GENOME SHOTGUN SEQUENCE"/>
    <property type="match status" value="1"/>
</dbReference>
<evidence type="ECO:0000259" key="1">
    <source>
        <dbReference type="PROSITE" id="PS51352"/>
    </source>
</evidence>
<evidence type="ECO:0000313" key="3">
    <source>
        <dbReference type="Proteomes" id="UP001501600"/>
    </source>
</evidence>
<feature type="domain" description="Thioredoxin" evidence="1">
    <location>
        <begin position="34"/>
        <end position="170"/>
    </location>
</feature>
<dbReference type="Gene3D" id="3.40.30.10">
    <property type="entry name" value="Glutaredoxin"/>
    <property type="match status" value="1"/>
</dbReference>
<sequence length="173" mass="19234">MSRREPAKLRRGTPPISLRAALLVLLLWSLPSARSLAQPAPDFTLESGQSLVALSHQQWVYLDFWASWCGPCRYSFPFMNTLQAELGPQGLAIIAVNVDVEPADALPFLEKYPAQFPIHYDPDGKIAEAYAVPGMPTSYLIHQGQIIERHIGFRASQAEELKAAIAQHLLKDE</sequence>
<organism evidence="2 3">
    <name type="scientific">Ferrimonas gelatinilytica</name>
    <dbReference type="NCBI Taxonomy" id="1255257"/>
    <lineage>
        <taxon>Bacteria</taxon>
        <taxon>Pseudomonadati</taxon>
        <taxon>Pseudomonadota</taxon>
        <taxon>Gammaproteobacteria</taxon>
        <taxon>Alteromonadales</taxon>
        <taxon>Ferrimonadaceae</taxon>
        <taxon>Ferrimonas</taxon>
    </lineage>
</organism>
<dbReference type="PROSITE" id="PS51352">
    <property type="entry name" value="THIOREDOXIN_2"/>
    <property type="match status" value="1"/>
</dbReference>
<dbReference type="PANTHER" id="PTHR42852">
    <property type="entry name" value="THIOL:DISULFIDE INTERCHANGE PROTEIN DSBE"/>
    <property type="match status" value="1"/>
</dbReference>